<reference evidence="7 8" key="1">
    <citation type="submission" date="2024-07" db="EMBL/GenBank/DDBJ databases">
        <authorList>
            <person name="Kang M."/>
        </authorList>
    </citation>
    <scope>NUCLEOTIDE SEQUENCE [LARGE SCALE GENOMIC DNA]</scope>
    <source>
        <strain evidence="7 8">DFM31</strain>
    </source>
</reference>
<dbReference type="InterPro" id="IPR036371">
    <property type="entry name" value="TPK_B1-bd_sf"/>
</dbReference>
<proteinExistence type="predicted"/>
<dbReference type="EMBL" id="JBFBVU010000006">
    <property type="protein sequence ID" value="MEV8466470.1"/>
    <property type="molecule type" value="Genomic_DNA"/>
</dbReference>
<accession>A0ABV3L5U8</accession>
<comment type="caution">
    <text evidence="7">The sequence shown here is derived from an EMBL/GenBank/DDBJ whole genome shotgun (WGS) entry which is preliminary data.</text>
</comment>
<dbReference type="SUPFAM" id="SSF63862">
    <property type="entry name" value="Thiamin pyrophosphokinase, substrate-binding domain"/>
    <property type="match status" value="1"/>
</dbReference>
<keyword evidence="3" id="KW-0418">Kinase</keyword>
<keyword evidence="2" id="KW-0547">Nucleotide-binding</keyword>
<organism evidence="7 8">
    <name type="scientific">Meridianimarinicoccus marinus</name>
    <dbReference type="NCBI Taxonomy" id="3231483"/>
    <lineage>
        <taxon>Bacteria</taxon>
        <taxon>Pseudomonadati</taxon>
        <taxon>Pseudomonadota</taxon>
        <taxon>Alphaproteobacteria</taxon>
        <taxon>Rhodobacterales</taxon>
        <taxon>Paracoccaceae</taxon>
        <taxon>Meridianimarinicoccus</taxon>
    </lineage>
</organism>
<dbReference type="NCBIfam" id="TIGR01378">
    <property type="entry name" value="thi_PPkinase"/>
    <property type="match status" value="1"/>
</dbReference>
<evidence type="ECO:0000256" key="4">
    <source>
        <dbReference type="ARBA" id="ARBA00022840"/>
    </source>
</evidence>
<dbReference type="Pfam" id="PF04263">
    <property type="entry name" value="TPK_catalytic"/>
    <property type="match status" value="1"/>
</dbReference>
<keyword evidence="4" id="KW-0067">ATP-binding</keyword>
<gene>
    <name evidence="7" type="ORF">AB0T83_06695</name>
</gene>
<evidence type="ECO:0000313" key="7">
    <source>
        <dbReference type="EMBL" id="MEV8466470.1"/>
    </source>
</evidence>
<sequence length="228" mass="23953">MTAPAPLVTSQAPVTLVGGGGLRDKDLHTCLARGPVLVAADGGADAVLGRGLTPTAVIGDMDSLTPAGRAALPPQVQHHIPDQDSTDFEKCLTRIAAPLVLGVGFTARRIDHTLAVFNTLARHPTRRCVLINKSEAITLLPPEIALPLEPGCRVSLFPMGAVTGQGSGLEWPIDGQDFATDGRIGTSNRATGPMHLTMEAPRMLVFLPRGRLTVLLDALDAAPRWTEG</sequence>
<evidence type="ECO:0000256" key="5">
    <source>
        <dbReference type="NCBIfam" id="TIGR01378"/>
    </source>
</evidence>
<dbReference type="GO" id="GO:0004788">
    <property type="term" value="F:thiamine diphosphokinase activity"/>
    <property type="evidence" value="ECO:0007669"/>
    <property type="project" value="UniProtKB-EC"/>
</dbReference>
<evidence type="ECO:0000259" key="6">
    <source>
        <dbReference type="Pfam" id="PF04263"/>
    </source>
</evidence>
<name>A0ABV3L5U8_9RHOB</name>
<evidence type="ECO:0000256" key="1">
    <source>
        <dbReference type="ARBA" id="ARBA00022679"/>
    </source>
</evidence>
<evidence type="ECO:0000256" key="3">
    <source>
        <dbReference type="ARBA" id="ARBA00022777"/>
    </source>
</evidence>
<keyword evidence="8" id="KW-1185">Reference proteome</keyword>
<dbReference type="InterPro" id="IPR036759">
    <property type="entry name" value="TPK_catalytic_sf"/>
</dbReference>
<dbReference type="Gene3D" id="3.40.50.10240">
    <property type="entry name" value="Thiamin pyrophosphokinase, catalytic domain"/>
    <property type="match status" value="1"/>
</dbReference>
<dbReference type="PANTHER" id="PTHR41299:SF1">
    <property type="entry name" value="THIAMINE PYROPHOSPHOKINASE"/>
    <property type="match status" value="1"/>
</dbReference>
<evidence type="ECO:0000256" key="2">
    <source>
        <dbReference type="ARBA" id="ARBA00022741"/>
    </source>
</evidence>
<dbReference type="PANTHER" id="PTHR41299">
    <property type="entry name" value="THIAMINE PYROPHOSPHOKINASE"/>
    <property type="match status" value="1"/>
</dbReference>
<keyword evidence="1 7" id="KW-0808">Transferase</keyword>
<dbReference type="RefSeq" id="WP_366192270.1">
    <property type="nucleotide sequence ID" value="NZ_JBFBVU010000006.1"/>
</dbReference>
<dbReference type="SUPFAM" id="SSF63999">
    <property type="entry name" value="Thiamin pyrophosphokinase, catalytic domain"/>
    <property type="match status" value="1"/>
</dbReference>
<dbReference type="InterPro" id="IPR053149">
    <property type="entry name" value="TPK"/>
</dbReference>
<dbReference type="InterPro" id="IPR007371">
    <property type="entry name" value="TPK_catalytic"/>
</dbReference>
<dbReference type="InterPro" id="IPR006282">
    <property type="entry name" value="Thi_PPkinase"/>
</dbReference>
<feature type="domain" description="Thiamin pyrophosphokinase catalytic" evidence="6">
    <location>
        <begin position="32"/>
        <end position="123"/>
    </location>
</feature>
<dbReference type="CDD" id="cd07995">
    <property type="entry name" value="TPK"/>
    <property type="match status" value="1"/>
</dbReference>
<evidence type="ECO:0000313" key="8">
    <source>
        <dbReference type="Proteomes" id="UP001553161"/>
    </source>
</evidence>
<protein>
    <recommendedName>
        <fullName evidence="5">Thiamine diphosphokinase</fullName>
        <ecNumber evidence="5">2.7.6.2</ecNumber>
    </recommendedName>
</protein>
<dbReference type="EC" id="2.7.6.2" evidence="5"/>
<dbReference type="Proteomes" id="UP001553161">
    <property type="component" value="Unassembled WGS sequence"/>
</dbReference>